<dbReference type="PhylomeDB" id="Q1ATD8"/>
<accession>Q1ATD8</accession>
<evidence type="ECO:0000313" key="2">
    <source>
        <dbReference type="EMBL" id="ABG05340.1"/>
    </source>
</evidence>
<dbReference type="KEGG" id="rxy:Rxyl_2412"/>
<dbReference type="PANTHER" id="PTHR36930:SF1">
    <property type="entry name" value="MOSC DOMAIN-CONTAINING PROTEIN"/>
    <property type="match status" value="1"/>
</dbReference>
<proteinExistence type="predicted"/>
<dbReference type="InterPro" id="IPR052716">
    <property type="entry name" value="MOSC_domain"/>
</dbReference>
<dbReference type="Gene3D" id="2.40.33.20">
    <property type="entry name" value="PK beta-barrel domain-like"/>
    <property type="match status" value="1"/>
</dbReference>
<dbReference type="RefSeq" id="WP_011565353.1">
    <property type="nucleotide sequence ID" value="NC_008148.1"/>
</dbReference>
<sequence length="162" mass="18006">MDGFPEEVRVKGVVEEIYVTDRGSAPMRRVPEVETVAGCGIRGDRYCEGTGYWTAYGDVCEITLISAEDLDHIEEELGIGVRNGEHRRNLVVRGLDLSALRRRRFRVGEAVLEYDRPRPPCRHVQDLSEPGMTRALKGRGGICARVVQAGKIRAGDSVEPLD</sequence>
<dbReference type="SUPFAM" id="SSF50800">
    <property type="entry name" value="PK beta-barrel domain-like"/>
    <property type="match status" value="1"/>
</dbReference>
<evidence type="ECO:0000259" key="1">
    <source>
        <dbReference type="PROSITE" id="PS51340"/>
    </source>
</evidence>
<dbReference type="InterPro" id="IPR005302">
    <property type="entry name" value="MoCF_Sase_C"/>
</dbReference>
<dbReference type="EMBL" id="CP000386">
    <property type="protein sequence ID" value="ABG05340.1"/>
    <property type="molecule type" value="Genomic_DNA"/>
</dbReference>
<dbReference type="HOGENOM" id="CLU_104911_0_1_11"/>
<dbReference type="STRING" id="266117.Rxyl_2412"/>
<gene>
    <name evidence="2" type="ordered locus">Rxyl_2412</name>
</gene>
<name>Q1ATD8_RUBXD</name>
<evidence type="ECO:0000313" key="3">
    <source>
        <dbReference type="Proteomes" id="UP000006637"/>
    </source>
</evidence>
<dbReference type="AlphaFoldDB" id="Q1ATD8"/>
<organism evidence="2 3">
    <name type="scientific">Rubrobacter xylanophilus (strain DSM 9941 / JCM 11954 / NBRC 16129 / PRD-1)</name>
    <dbReference type="NCBI Taxonomy" id="266117"/>
    <lineage>
        <taxon>Bacteria</taxon>
        <taxon>Bacillati</taxon>
        <taxon>Actinomycetota</taxon>
        <taxon>Rubrobacteria</taxon>
        <taxon>Rubrobacterales</taxon>
        <taxon>Rubrobacteraceae</taxon>
        <taxon>Rubrobacter</taxon>
    </lineage>
</organism>
<dbReference type="Proteomes" id="UP000006637">
    <property type="component" value="Chromosome"/>
</dbReference>
<dbReference type="GO" id="GO:0030151">
    <property type="term" value="F:molybdenum ion binding"/>
    <property type="evidence" value="ECO:0007669"/>
    <property type="project" value="InterPro"/>
</dbReference>
<dbReference type="GO" id="GO:0003824">
    <property type="term" value="F:catalytic activity"/>
    <property type="evidence" value="ECO:0007669"/>
    <property type="project" value="InterPro"/>
</dbReference>
<dbReference type="eggNOG" id="COG2258">
    <property type="taxonomic scope" value="Bacteria"/>
</dbReference>
<protein>
    <submittedName>
        <fullName evidence="2">MOSC domain containing protein</fullName>
    </submittedName>
</protein>
<feature type="domain" description="MOSC" evidence="1">
    <location>
        <begin position="28"/>
        <end position="161"/>
    </location>
</feature>
<dbReference type="PROSITE" id="PS51340">
    <property type="entry name" value="MOSC"/>
    <property type="match status" value="1"/>
</dbReference>
<keyword evidence="3" id="KW-1185">Reference proteome</keyword>
<dbReference type="GO" id="GO:0030170">
    <property type="term" value="F:pyridoxal phosphate binding"/>
    <property type="evidence" value="ECO:0007669"/>
    <property type="project" value="InterPro"/>
</dbReference>
<dbReference type="InterPro" id="IPR011037">
    <property type="entry name" value="Pyrv_Knase-like_insert_dom_sf"/>
</dbReference>
<dbReference type="Pfam" id="PF03473">
    <property type="entry name" value="MOSC"/>
    <property type="match status" value="1"/>
</dbReference>
<dbReference type="PANTHER" id="PTHR36930">
    <property type="entry name" value="METAL-SULFUR CLUSTER BIOSYNTHESIS PROTEINS YUAD-RELATED"/>
    <property type="match status" value="1"/>
</dbReference>
<reference evidence="2 3" key="1">
    <citation type="submission" date="2006-06" db="EMBL/GenBank/DDBJ databases">
        <title>Complete sequence of Rubrobacter xylanophilus DSM 9941.</title>
        <authorList>
            <consortium name="US DOE Joint Genome Institute"/>
            <person name="Copeland A."/>
            <person name="Lucas S."/>
            <person name="Lapidus A."/>
            <person name="Barry K."/>
            <person name="Detter J.C."/>
            <person name="Glavina del Rio T."/>
            <person name="Hammon N."/>
            <person name="Israni S."/>
            <person name="Dalin E."/>
            <person name="Tice H."/>
            <person name="Pitluck S."/>
            <person name="Munk A.C."/>
            <person name="Brettin T."/>
            <person name="Bruce D."/>
            <person name="Han C."/>
            <person name="Tapia R."/>
            <person name="Gilna P."/>
            <person name="Schmutz J."/>
            <person name="Larimer F."/>
            <person name="Land M."/>
            <person name="Hauser L."/>
            <person name="Kyrpides N."/>
            <person name="Lykidis A."/>
            <person name="da Costa M.S."/>
            <person name="Rainey F.A."/>
            <person name="Empadinhas N."/>
            <person name="Jolivet E."/>
            <person name="Battista J.R."/>
            <person name="Richardson P."/>
        </authorList>
    </citation>
    <scope>NUCLEOTIDE SEQUENCE [LARGE SCALE GENOMIC DNA]</scope>
    <source>
        <strain evidence="3">DSM 9941 / NBRC 16129 / PRD-1</strain>
    </source>
</reference>